<evidence type="ECO:0000256" key="1">
    <source>
        <dbReference type="ARBA" id="ARBA00023015"/>
    </source>
</evidence>
<dbReference type="InterPro" id="IPR036388">
    <property type="entry name" value="WH-like_DNA-bd_sf"/>
</dbReference>
<organism evidence="5 6">
    <name type="scientific">Amaricoccus macauensis</name>
    <dbReference type="NCBI Taxonomy" id="57001"/>
    <lineage>
        <taxon>Bacteria</taxon>
        <taxon>Pseudomonadati</taxon>
        <taxon>Pseudomonadota</taxon>
        <taxon>Alphaproteobacteria</taxon>
        <taxon>Rhodobacterales</taxon>
        <taxon>Paracoccaceae</taxon>
        <taxon>Amaricoccus</taxon>
    </lineage>
</organism>
<dbReference type="PROSITE" id="PS01117">
    <property type="entry name" value="HTH_MARR_1"/>
    <property type="match status" value="1"/>
</dbReference>
<dbReference type="GO" id="GO:0003700">
    <property type="term" value="F:DNA-binding transcription factor activity"/>
    <property type="evidence" value="ECO:0007669"/>
    <property type="project" value="InterPro"/>
</dbReference>
<dbReference type="InterPro" id="IPR000835">
    <property type="entry name" value="HTH_MarR-typ"/>
</dbReference>
<keyword evidence="3" id="KW-0804">Transcription</keyword>
<comment type="caution">
    <text evidence="5">The sequence shown here is derived from an EMBL/GenBank/DDBJ whole genome shotgun (WGS) entry which is preliminary data.</text>
</comment>
<dbReference type="InterPro" id="IPR036390">
    <property type="entry name" value="WH_DNA-bd_sf"/>
</dbReference>
<dbReference type="InterPro" id="IPR039422">
    <property type="entry name" value="MarR/SlyA-like"/>
</dbReference>
<dbReference type="Pfam" id="PF12802">
    <property type="entry name" value="MarR_2"/>
    <property type="match status" value="1"/>
</dbReference>
<dbReference type="GO" id="GO:0006950">
    <property type="term" value="P:response to stress"/>
    <property type="evidence" value="ECO:0007669"/>
    <property type="project" value="TreeGrafter"/>
</dbReference>
<dbReference type="EMBL" id="JACHFM010000001">
    <property type="protein sequence ID" value="MBB5220961.1"/>
    <property type="molecule type" value="Genomic_DNA"/>
</dbReference>
<dbReference type="Proteomes" id="UP000549457">
    <property type="component" value="Unassembled WGS sequence"/>
</dbReference>
<dbReference type="InterPro" id="IPR023187">
    <property type="entry name" value="Tscrpt_reg_MarR-type_CS"/>
</dbReference>
<evidence type="ECO:0000313" key="5">
    <source>
        <dbReference type="EMBL" id="MBB5220961.1"/>
    </source>
</evidence>
<dbReference type="RefSeq" id="WP_221288171.1">
    <property type="nucleotide sequence ID" value="NZ_JACHFM010000001.1"/>
</dbReference>
<evidence type="ECO:0000313" key="6">
    <source>
        <dbReference type="Proteomes" id="UP000549457"/>
    </source>
</evidence>
<keyword evidence="6" id="KW-1185">Reference proteome</keyword>
<keyword evidence="2 5" id="KW-0238">DNA-binding</keyword>
<dbReference type="SMART" id="SM00347">
    <property type="entry name" value="HTH_MARR"/>
    <property type="match status" value="1"/>
</dbReference>
<proteinExistence type="predicted"/>
<reference evidence="5 6" key="1">
    <citation type="submission" date="2020-08" db="EMBL/GenBank/DDBJ databases">
        <title>Genomic Encyclopedia of Type Strains, Phase IV (KMG-IV): sequencing the most valuable type-strain genomes for metagenomic binning, comparative biology and taxonomic classification.</title>
        <authorList>
            <person name="Goeker M."/>
        </authorList>
    </citation>
    <scope>NUCLEOTIDE SEQUENCE [LARGE SCALE GENOMIC DNA]</scope>
    <source>
        <strain evidence="5 6">DSM 101730</strain>
    </source>
</reference>
<dbReference type="PANTHER" id="PTHR33164">
    <property type="entry name" value="TRANSCRIPTIONAL REGULATOR, MARR FAMILY"/>
    <property type="match status" value="1"/>
</dbReference>
<feature type="domain" description="HTH marR-type" evidence="4">
    <location>
        <begin position="1"/>
        <end position="115"/>
    </location>
</feature>
<dbReference type="PROSITE" id="PS50995">
    <property type="entry name" value="HTH_MARR_2"/>
    <property type="match status" value="1"/>
</dbReference>
<dbReference type="PRINTS" id="PR00598">
    <property type="entry name" value="HTHMARR"/>
</dbReference>
<name>A0A840SNT3_9RHOB</name>
<keyword evidence="1" id="KW-0805">Transcription regulation</keyword>
<accession>A0A840SNT3</accession>
<dbReference type="SUPFAM" id="SSF46785">
    <property type="entry name" value="Winged helix' DNA-binding domain"/>
    <property type="match status" value="1"/>
</dbReference>
<dbReference type="Gene3D" id="1.10.10.10">
    <property type="entry name" value="Winged helix-like DNA-binding domain superfamily/Winged helix DNA-binding domain"/>
    <property type="match status" value="1"/>
</dbReference>
<evidence type="ECO:0000259" key="4">
    <source>
        <dbReference type="PROSITE" id="PS50995"/>
    </source>
</evidence>
<sequence length="125" mass="13608">MKAANLPSLGSYDVLLELEQAGECGMRPVALERELAMPQYALSRLLARLEETGLVARRSCPQDGRGQIVAITDAGREMRRKMWSVYAPALHEAIGRRLTSEESEGLAALLGRLLGPESCAAAQDR</sequence>
<evidence type="ECO:0000256" key="2">
    <source>
        <dbReference type="ARBA" id="ARBA00023125"/>
    </source>
</evidence>
<protein>
    <submittedName>
        <fullName evidence="5">DNA-binding MarR family transcriptional regulator</fullName>
    </submittedName>
</protein>
<evidence type="ECO:0000256" key="3">
    <source>
        <dbReference type="ARBA" id="ARBA00023163"/>
    </source>
</evidence>
<gene>
    <name evidence="5" type="ORF">HNP73_000882</name>
</gene>
<dbReference type="AlphaFoldDB" id="A0A840SNT3"/>
<dbReference type="GO" id="GO:0003677">
    <property type="term" value="F:DNA binding"/>
    <property type="evidence" value="ECO:0007669"/>
    <property type="project" value="UniProtKB-KW"/>
</dbReference>
<dbReference type="PANTHER" id="PTHR33164:SF104">
    <property type="entry name" value="TRANSCRIPTIONAL REGULATORY PROTEIN"/>
    <property type="match status" value="1"/>
</dbReference>